<evidence type="ECO:0000256" key="1">
    <source>
        <dbReference type="SAM" id="MobiDB-lite"/>
    </source>
</evidence>
<dbReference type="Proteomes" id="UP001160758">
    <property type="component" value="Unassembled WGS sequence"/>
</dbReference>
<sequence>MFVFELTIPGTWLNYEDRDWNWKIEGMLRQLESHFFEANTALNLFINASNTVSASLDHGQWERDSQRRREIQLLVEQEMGQGYSRELWEAVHLETEIRFKREQWSKGRTPRELESHVKFIHARAFLYALDTFDKFLGVLSRENDVPDEIREMPKKIAIAFPHLREVRNTAHHLEDRSRGLGKSRGKGKAPEPLDLKPIDNEIVHAPNGGVLILNSLNGTRYGSTMADGHYGEVDVSAESMSHLQSIMIQTLQAFKWHGPMRHAPSL</sequence>
<accession>A0AA42VAV9</accession>
<evidence type="ECO:0000313" key="2">
    <source>
        <dbReference type="EMBL" id="MDH1897584.1"/>
    </source>
</evidence>
<organism evidence="2 3">
    <name type="scientific">Aeromonas caviae</name>
    <name type="common">Aeromonas punctata</name>
    <dbReference type="NCBI Taxonomy" id="648"/>
    <lineage>
        <taxon>Bacteria</taxon>
        <taxon>Pseudomonadati</taxon>
        <taxon>Pseudomonadota</taxon>
        <taxon>Gammaproteobacteria</taxon>
        <taxon>Aeromonadales</taxon>
        <taxon>Aeromonadaceae</taxon>
        <taxon>Aeromonas</taxon>
    </lineage>
</organism>
<proteinExistence type="predicted"/>
<evidence type="ECO:0000313" key="3">
    <source>
        <dbReference type="Proteomes" id="UP001160758"/>
    </source>
</evidence>
<name>A0AA42VAV9_AERCA</name>
<feature type="region of interest" description="Disordered" evidence="1">
    <location>
        <begin position="171"/>
        <end position="194"/>
    </location>
</feature>
<reference evidence="2" key="1">
    <citation type="submission" date="2022-09" db="EMBL/GenBank/DDBJ databases">
        <title>Intensive care unit water sources are persistently colonized with multi-drug resistant bacteria and are the site of extensive horizontal gene transfer of antibiotic resistance genes.</title>
        <authorList>
            <person name="Diorio-Toth L."/>
        </authorList>
    </citation>
    <scope>NUCLEOTIDE SEQUENCE</scope>
    <source>
        <strain evidence="2">GD03796</strain>
    </source>
</reference>
<dbReference type="EMBL" id="JAOCFT010000001">
    <property type="protein sequence ID" value="MDH1897584.1"/>
    <property type="molecule type" value="Genomic_DNA"/>
</dbReference>
<protein>
    <submittedName>
        <fullName evidence="2">Uncharacterized protein</fullName>
    </submittedName>
</protein>
<dbReference type="AlphaFoldDB" id="A0AA42VAV9"/>
<gene>
    <name evidence="2" type="ORF">N5I07_08390</name>
</gene>
<comment type="caution">
    <text evidence="2">The sequence shown here is derived from an EMBL/GenBank/DDBJ whole genome shotgun (WGS) entry which is preliminary data.</text>
</comment>
<dbReference type="RefSeq" id="WP_080688689.1">
    <property type="nucleotide sequence ID" value="NZ_JAOCFT010000001.1"/>
</dbReference>